<comment type="similarity">
    <text evidence="1 4">Belongs to the bacterial ribosomal protein bL34 family.</text>
</comment>
<protein>
    <recommendedName>
        <fullName evidence="4">Large ribosomal subunit protein bL34c</fullName>
    </recommendedName>
</protein>
<organism evidence="5">
    <name type="scientific">Rhizochromulina marina</name>
    <dbReference type="NCBI Taxonomy" id="1034831"/>
    <lineage>
        <taxon>Eukaryota</taxon>
        <taxon>Sar</taxon>
        <taxon>Stramenopiles</taxon>
        <taxon>Ochrophyta</taxon>
        <taxon>Dictyochophyceae</taxon>
        <taxon>Rhizochromulinales</taxon>
        <taxon>Rhizochromulina</taxon>
    </lineage>
</organism>
<sequence>MTKRPLGGTKRKATRVSGFRARMKTKNGKKVIKLRRRKGRKKLSISG</sequence>
<dbReference type="HAMAP" id="MF_00391">
    <property type="entry name" value="Ribosomal_bL34"/>
    <property type="match status" value="1"/>
</dbReference>
<reference evidence="5" key="1">
    <citation type="submission" date="2019-02" db="EMBL/GenBank/DDBJ databases">
        <title>Dictyochophyceae plastid genomes reveal unusual variability of their organisation.</title>
        <authorList>
            <person name="Han K.Y."/>
            <person name="Maciszewski K."/>
            <person name="Graf L."/>
            <person name="Andersen R.A."/>
            <person name="Karnkowska A."/>
            <person name="Yoon H.S."/>
        </authorList>
    </citation>
    <scope>NUCLEOTIDE SEQUENCE</scope>
</reference>
<dbReference type="Pfam" id="PF00468">
    <property type="entry name" value="Ribosomal_L34"/>
    <property type="match status" value="1"/>
</dbReference>
<dbReference type="RefSeq" id="YP_009675045.1">
    <property type="nucleotide sequence ID" value="NC_043890.1"/>
</dbReference>
<evidence type="ECO:0000256" key="3">
    <source>
        <dbReference type="ARBA" id="ARBA00023274"/>
    </source>
</evidence>
<evidence type="ECO:0000313" key="5">
    <source>
        <dbReference type="EMBL" id="QDH81896.1"/>
    </source>
</evidence>
<dbReference type="GO" id="GO:1990904">
    <property type="term" value="C:ribonucleoprotein complex"/>
    <property type="evidence" value="ECO:0007669"/>
    <property type="project" value="UniProtKB-KW"/>
</dbReference>
<keyword evidence="5" id="KW-0934">Plastid</keyword>
<dbReference type="GO" id="GO:0003735">
    <property type="term" value="F:structural constituent of ribosome"/>
    <property type="evidence" value="ECO:0007669"/>
    <property type="project" value="InterPro"/>
</dbReference>
<dbReference type="Gene3D" id="1.10.287.3980">
    <property type="match status" value="1"/>
</dbReference>
<dbReference type="GO" id="GO:0005840">
    <property type="term" value="C:ribosome"/>
    <property type="evidence" value="ECO:0007669"/>
    <property type="project" value="UniProtKB-KW"/>
</dbReference>
<evidence type="ECO:0000256" key="2">
    <source>
        <dbReference type="ARBA" id="ARBA00022980"/>
    </source>
</evidence>
<dbReference type="GeneID" id="40865514"/>
<dbReference type="AlphaFoldDB" id="A0A514CQ23"/>
<dbReference type="EMBL" id="MK561360">
    <property type="protein sequence ID" value="QDH81896.1"/>
    <property type="molecule type" value="Genomic_DNA"/>
</dbReference>
<name>A0A514CQ23_9STRA</name>
<evidence type="ECO:0000256" key="1">
    <source>
        <dbReference type="ARBA" id="ARBA00010111"/>
    </source>
</evidence>
<dbReference type="InterPro" id="IPR000271">
    <property type="entry name" value="Ribosomal_bL34"/>
</dbReference>
<keyword evidence="5" id="KW-0150">Chloroplast</keyword>
<comment type="subcellular location">
    <subcellularLocation>
        <location evidence="4">Plastid</location>
        <location evidence="4">Chloroplast</location>
    </subcellularLocation>
</comment>
<dbReference type="GO" id="GO:0006412">
    <property type="term" value="P:translation"/>
    <property type="evidence" value="ECO:0007669"/>
    <property type="project" value="UniProtKB-UniRule"/>
</dbReference>
<accession>A0A514CQ23</accession>
<dbReference type="NCBIfam" id="TIGR01030">
    <property type="entry name" value="rpmH_bact"/>
    <property type="match status" value="1"/>
</dbReference>
<geneLocation type="chloroplast" evidence="5"/>
<dbReference type="GO" id="GO:0009507">
    <property type="term" value="C:chloroplast"/>
    <property type="evidence" value="ECO:0007669"/>
    <property type="project" value="UniProtKB-SubCell"/>
</dbReference>
<gene>
    <name evidence="4 5" type="primary">rpl34</name>
</gene>
<keyword evidence="2 4" id="KW-0689">Ribosomal protein</keyword>
<evidence type="ECO:0000256" key="4">
    <source>
        <dbReference type="HAMAP-Rule" id="MF_00391"/>
    </source>
</evidence>
<keyword evidence="3 4" id="KW-0687">Ribonucleoprotein</keyword>
<proteinExistence type="inferred from homology"/>